<feature type="domain" description="FlgD Tudor-like" evidence="7">
    <location>
        <begin position="90"/>
        <end position="223"/>
    </location>
</feature>
<dbReference type="EMBL" id="FXUL01000004">
    <property type="protein sequence ID" value="SMP55554.1"/>
    <property type="molecule type" value="Genomic_DNA"/>
</dbReference>
<evidence type="ECO:0000256" key="5">
    <source>
        <dbReference type="RuleBase" id="RU362076"/>
    </source>
</evidence>
<gene>
    <name evidence="8" type="ORF">SAMN06295970_104194</name>
</gene>
<evidence type="ECO:0000256" key="4">
    <source>
        <dbReference type="ARBA" id="ARBA00024746"/>
    </source>
</evidence>
<name>A0ABY1Q1Z6_9BURK</name>
<evidence type="ECO:0000259" key="6">
    <source>
        <dbReference type="Pfam" id="PF13860"/>
    </source>
</evidence>
<feature type="domain" description="FlgD/Vpr Ig-like" evidence="6">
    <location>
        <begin position="111"/>
        <end position="183"/>
    </location>
</feature>
<proteinExistence type="inferred from homology"/>
<keyword evidence="9" id="KW-1185">Reference proteome</keyword>
<organism evidence="8 9">
    <name type="scientific">Noviherbaspirillum suwonense</name>
    <dbReference type="NCBI Taxonomy" id="1224511"/>
    <lineage>
        <taxon>Bacteria</taxon>
        <taxon>Pseudomonadati</taxon>
        <taxon>Pseudomonadota</taxon>
        <taxon>Betaproteobacteria</taxon>
        <taxon>Burkholderiales</taxon>
        <taxon>Oxalobacteraceae</taxon>
        <taxon>Noviherbaspirillum</taxon>
    </lineage>
</organism>
<comment type="caution">
    <text evidence="8">The sequence shown here is derived from an EMBL/GenBank/DDBJ whole genome shotgun (WGS) entry which is preliminary data.</text>
</comment>
<dbReference type="NCBIfam" id="NF005176">
    <property type="entry name" value="PRK06655.1-1"/>
    <property type="match status" value="1"/>
</dbReference>
<sequence>MTTINDNTVSPALLNSMNTSKAAAATATDSAGATQDRFMKLLITQMKNQDPMNPLDNAQVTSQLAQLSTVTGIDKLNATMGTLKDSYQSSQALQATSLIGHGVLVPGNSAVLADGKAVLGMDLPGAADAVSVTIRDGSGNVVRKMDLGAQAAGTLPLGWDGKTDKGAAAASGQYSFEVSASSAGSALKATTLSYDEVGSVSTGASGTKLNLKGGSSAALADVREII</sequence>
<dbReference type="Gene3D" id="2.30.30.910">
    <property type="match status" value="1"/>
</dbReference>
<evidence type="ECO:0000313" key="9">
    <source>
        <dbReference type="Proteomes" id="UP001158049"/>
    </source>
</evidence>
<protein>
    <recommendedName>
        <fullName evidence="2 5">Basal-body rod modification protein FlgD</fullName>
    </recommendedName>
</protein>
<dbReference type="InterPro" id="IPR025965">
    <property type="entry name" value="FlgD/Vpr_Ig-like"/>
</dbReference>
<comment type="function">
    <text evidence="4 5">Required for flagellar hook formation. May act as a scaffolding protein.</text>
</comment>
<dbReference type="InterPro" id="IPR005648">
    <property type="entry name" value="FlgD"/>
</dbReference>
<evidence type="ECO:0000256" key="1">
    <source>
        <dbReference type="ARBA" id="ARBA00010577"/>
    </source>
</evidence>
<dbReference type="Pfam" id="PF13861">
    <property type="entry name" value="FLgD_tudor"/>
    <property type="match status" value="1"/>
</dbReference>
<dbReference type="Proteomes" id="UP001158049">
    <property type="component" value="Unassembled WGS sequence"/>
</dbReference>
<dbReference type="Gene3D" id="2.60.40.4070">
    <property type="match status" value="1"/>
</dbReference>
<accession>A0ABY1Q1Z6</accession>
<keyword evidence="8" id="KW-0282">Flagellum</keyword>
<evidence type="ECO:0000256" key="2">
    <source>
        <dbReference type="ARBA" id="ARBA00016013"/>
    </source>
</evidence>
<dbReference type="RefSeq" id="WP_283441757.1">
    <property type="nucleotide sequence ID" value="NZ_FXUL01000004.1"/>
</dbReference>
<dbReference type="Pfam" id="PF03963">
    <property type="entry name" value="FlgD"/>
    <property type="match status" value="1"/>
</dbReference>
<evidence type="ECO:0000313" key="8">
    <source>
        <dbReference type="EMBL" id="SMP55554.1"/>
    </source>
</evidence>
<keyword evidence="3 5" id="KW-1005">Bacterial flagellum biogenesis</keyword>
<dbReference type="InterPro" id="IPR025963">
    <property type="entry name" value="FLgD_Tudor"/>
</dbReference>
<reference evidence="8 9" key="1">
    <citation type="submission" date="2017-05" db="EMBL/GenBank/DDBJ databases">
        <authorList>
            <person name="Varghese N."/>
            <person name="Submissions S."/>
        </authorList>
    </citation>
    <scope>NUCLEOTIDE SEQUENCE [LARGE SCALE GENOMIC DNA]</scope>
    <source>
        <strain evidence="8 9">DSM 26001</strain>
    </source>
</reference>
<dbReference type="Pfam" id="PF13860">
    <property type="entry name" value="FlgD_ig"/>
    <property type="match status" value="1"/>
</dbReference>
<evidence type="ECO:0000256" key="3">
    <source>
        <dbReference type="ARBA" id="ARBA00022795"/>
    </source>
</evidence>
<keyword evidence="8" id="KW-0969">Cilium</keyword>
<evidence type="ECO:0000259" key="7">
    <source>
        <dbReference type="Pfam" id="PF13861"/>
    </source>
</evidence>
<keyword evidence="8" id="KW-0966">Cell projection</keyword>
<comment type="similarity">
    <text evidence="1 5">Belongs to the FlgD family.</text>
</comment>